<dbReference type="PANTHER" id="PTHR39598">
    <property type="entry name" value="AUSTINOL SYNTHESIS PROTEIN F-RELATED"/>
    <property type="match status" value="1"/>
</dbReference>
<evidence type="ECO:0008006" key="3">
    <source>
        <dbReference type="Google" id="ProtNLM"/>
    </source>
</evidence>
<dbReference type="Gene3D" id="3.10.450.50">
    <property type="match status" value="1"/>
</dbReference>
<dbReference type="GeneID" id="89932162"/>
<accession>A0AAV9NUR0</accession>
<dbReference type="PANTHER" id="PTHR39598:SF1">
    <property type="entry name" value="AUSTINOID BIOSYNTHESIS CLUSTERS PROTEIN F-RELATED"/>
    <property type="match status" value="1"/>
</dbReference>
<keyword evidence="2" id="KW-1185">Reference proteome</keyword>
<reference evidence="1 2" key="1">
    <citation type="submission" date="2023-08" db="EMBL/GenBank/DDBJ databases">
        <title>Black Yeasts Isolated from many extreme environments.</title>
        <authorList>
            <person name="Coleine C."/>
            <person name="Stajich J.E."/>
            <person name="Selbmann L."/>
        </authorList>
    </citation>
    <scope>NUCLEOTIDE SEQUENCE [LARGE SCALE GENOMIC DNA]</scope>
    <source>
        <strain evidence="1 2">CCFEE 5935</strain>
    </source>
</reference>
<dbReference type="SUPFAM" id="SSF54427">
    <property type="entry name" value="NTF2-like"/>
    <property type="match status" value="1"/>
</dbReference>
<gene>
    <name evidence="1" type="ORF">LTR77_010837</name>
</gene>
<dbReference type="InterPro" id="IPR050977">
    <property type="entry name" value="Fungal_Meroterpenoid_Isomerase"/>
</dbReference>
<dbReference type="InterPro" id="IPR032710">
    <property type="entry name" value="NTF2-like_dom_sf"/>
</dbReference>
<dbReference type="EMBL" id="JAVRRT010000027">
    <property type="protein sequence ID" value="KAK5163251.1"/>
    <property type="molecule type" value="Genomic_DNA"/>
</dbReference>
<dbReference type="AlphaFoldDB" id="A0AAV9NUR0"/>
<organism evidence="1 2">
    <name type="scientific">Saxophila tyrrhenica</name>
    <dbReference type="NCBI Taxonomy" id="1690608"/>
    <lineage>
        <taxon>Eukaryota</taxon>
        <taxon>Fungi</taxon>
        <taxon>Dikarya</taxon>
        <taxon>Ascomycota</taxon>
        <taxon>Pezizomycotina</taxon>
        <taxon>Dothideomycetes</taxon>
        <taxon>Dothideomycetidae</taxon>
        <taxon>Mycosphaerellales</taxon>
        <taxon>Extremaceae</taxon>
        <taxon>Saxophila</taxon>
    </lineage>
</organism>
<protein>
    <recommendedName>
        <fullName evidence="3">SnoaL-like domain-containing protein</fullName>
    </recommendedName>
</protein>
<evidence type="ECO:0000313" key="1">
    <source>
        <dbReference type="EMBL" id="KAK5163251.1"/>
    </source>
</evidence>
<dbReference type="RefSeq" id="XP_064653776.1">
    <property type="nucleotide sequence ID" value="XM_064808054.1"/>
</dbReference>
<name>A0AAV9NUR0_9PEZI</name>
<sequence length="140" mass="15885">MESTVQAMVSGLNAPLDHDALRATRTDDLIYQFLPESLGAPARNNEEWKEVFTQLKALFSSFEVTLRLCFYDTEARGACLHGKVDTQSPIGPVTMEFVFMIKFNEAGDKMARIDEFFDSKVYTEFFGRVEEAMKQGGEHQ</sequence>
<proteinExistence type="predicted"/>
<comment type="caution">
    <text evidence="1">The sequence shown here is derived from an EMBL/GenBank/DDBJ whole genome shotgun (WGS) entry which is preliminary data.</text>
</comment>
<dbReference type="Proteomes" id="UP001337655">
    <property type="component" value="Unassembled WGS sequence"/>
</dbReference>
<evidence type="ECO:0000313" key="2">
    <source>
        <dbReference type="Proteomes" id="UP001337655"/>
    </source>
</evidence>